<dbReference type="OrthoDB" id="550575at2759"/>
<dbReference type="Proteomes" id="UP000006352">
    <property type="component" value="Unassembled WGS sequence"/>
</dbReference>
<dbReference type="InterPro" id="IPR036047">
    <property type="entry name" value="F-box-like_dom_sf"/>
</dbReference>
<dbReference type="InParanoid" id="J4GNE3"/>
<feature type="domain" description="F-box" evidence="1">
    <location>
        <begin position="1"/>
        <end position="47"/>
    </location>
</feature>
<dbReference type="InterPro" id="IPR001810">
    <property type="entry name" value="F-box_dom"/>
</dbReference>
<dbReference type="SUPFAM" id="SSF81383">
    <property type="entry name" value="F-box domain"/>
    <property type="match status" value="1"/>
</dbReference>
<keyword evidence="3" id="KW-1185">Reference proteome</keyword>
<accession>J4GNE3</accession>
<protein>
    <recommendedName>
        <fullName evidence="1">F-box domain-containing protein</fullName>
    </recommendedName>
</protein>
<organism evidence="2 3">
    <name type="scientific">Fibroporia radiculosa</name>
    <dbReference type="NCBI Taxonomy" id="599839"/>
    <lineage>
        <taxon>Eukaryota</taxon>
        <taxon>Fungi</taxon>
        <taxon>Dikarya</taxon>
        <taxon>Basidiomycota</taxon>
        <taxon>Agaricomycotina</taxon>
        <taxon>Agaricomycetes</taxon>
        <taxon>Polyporales</taxon>
        <taxon>Fibroporiaceae</taxon>
        <taxon>Fibroporia</taxon>
    </lineage>
</organism>
<dbReference type="SUPFAM" id="SSF82171">
    <property type="entry name" value="DPP6 N-terminal domain-like"/>
    <property type="match status" value="1"/>
</dbReference>
<dbReference type="PROSITE" id="PS50181">
    <property type="entry name" value="FBOX"/>
    <property type="match status" value="1"/>
</dbReference>
<evidence type="ECO:0000259" key="1">
    <source>
        <dbReference type="PROSITE" id="PS50181"/>
    </source>
</evidence>
<evidence type="ECO:0000313" key="3">
    <source>
        <dbReference type="Proteomes" id="UP000006352"/>
    </source>
</evidence>
<dbReference type="Gene3D" id="1.20.1280.50">
    <property type="match status" value="1"/>
</dbReference>
<dbReference type="HOGENOM" id="CLU_021592_0_0_1"/>
<name>J4GNE3_9APHY</name>
<dbReference type="Pfam" id="PF12937">
    <property type="entry name" value="F-box-like"/>
    <property type="match status" value="1"/>
</dbReference>
<dbReference type="RefSeq" id="XP_012180523.1">
    <property type="nucleotide sequence ID" value="XM_012325133.1"/>
</dbReference>
<evidence type="ECO:0000313" key="2">
    <source>
        <dbReference type="EMBL" id="CCM01240.1"/>
    </source>
</evidence>
<dbReference type="EMBL" id="HE797024">
    <property type="protein sequence ID" value="CCM01240.1"/>
    <property type="molecule type" value="Genomic_DNA"/>
</dbReference>
<reference evidence="2 3" key="1">
    <citation type="journal article" date="2012" name="Appl. Environ. Microbiol.">
        <title>Short-read sequencing for genomic analysis of the brown rot fungus Fibroporia radiculosa.</title>
        <authorList>
            <person name="Tang J.D."/>
            <person name="Perkins A.D."/>
            <person name="Sonstegard T.S."/>
            <person name="Schroeder S.G."/>
            <person name="Burgess S.C."/>
            <person name="Diehl S.V."/>
        </authorList>
    </citation>
    <scope>NUCLEOTIDE SEQUENCE [LARGE SCALE GENOMIC DNA]</scope>
    <source>
        <strain evidence="2 3">TFFH 294</strain>
    </source>
</reference>
<sequence>MLLTLPSDISLYILSFLSIRDLASLLRTSHQAHGLIEDNHQTVYHQAAILHQFAPPSISLSDTLLSTSSREKWLDDVTTWKEFCKQGRRWTILERNWDGRGSVMEGGFTDEEGTLHFRVDEEQKTILTISNAGRLAVRAMEDFSNVLWQFSEKYIARRRMEYSQGFLVFPSTYRGLEVWRRSADVELVRGHLLNSNVASTPIREPSPAAVLDFQFLEADACAKRVPLAAPGQLRGRFTPHAYLGSPNLATIHMMRLKFPLLAVIANQDWGTVWLFDVQTGALLQKISIGTGTVVGAPPGFRFPAAQERVVMDIDVTEKYLCVGMHAAVVVVPWRASVELLAEEADNEARMLVLSEIEPPSSLQEAALQLRKVSNSRRTGDARSARLPNGSIASCVAGMDAMELFEVVPPSNDPRSANSQALIPMSRMRVQPCFVAARFSPDGRHFAAVTVSGLLYLIADFARVERGAISFDEIARRIYLGEWLRDLVWEEQQRRLLVQSASEEIFLIDLDSSFHDPYSGPGHYFGVKAAVNDPFSHISVFRLSDFSRSNLEGSGLGARLHGSAFRGAQVTRTTIWKVWDVELLEQVVRKRQQESEKSISSSQSRANHDNVRVTVLDGSVCFVSFTPGI</sequence>
<dbReference type="GeneID" id="24096151"/>
<proteinExistence type="predicted"/>
<gene>
    <name evidence="2" type="ORF">FIBRA_03289</name>
</gene>
<dbReference type="AlphaFoldDB" id="J4GNE3"/>